<feature type="binding site" evidence="10">
    <location>
        <position position="183"/>
    </location>
    <ligand>
        <name>substrate</name>
    </ligand>
</feature>
<protein>
    <recommendedName>
        <fullName evidence="10 11">2,3-bisphosphoglycerate-independent phosphoglycerate mutase</fullName>
        <shortName evidence="10">BPG-independent PGAM</shortName>
        <shortName evidence="10">Phosphoglyceromutase</shortName>
        <shortName evidence="10">iPGM</shortName>
        <ecNumber evidence="10 11">5.4.2.12</ecNumber>
    </recommendedName>
</protein>
<feature type="binding site" evidence="10">
    <location>
        <position position="177"/>
    </location>
    <ligand>
        <name>substrate</name>
    </ligand>
</feature>
<feature type="binding site" evidence="10">
    <location>
        <begin position="253"/>
        <end position="256"/>
    </location>
    <ligand>
        <name>substrate</name>
    </ligand>
</feature>
<comment type="function">
    <text evidence="3 10">Catalyzes the interconversion of 2-phosphoglycerate and 3-phosphoglycerate.</text>
</comment>
<gene>
    <name evidence="10" type="primary">gpmI</name>
    <name evidence="14" type="ORF">JCM15548_281</name>
</gene>
<dbReference type="SUPFAM" id="SSF53649">
    <property type="entry name" value="Alkaline phosphatase-like"/>
    <property type="match status" value="1"/>
</dbReference>
<dbReference type="EC" id="5.4.2.12" evidence="10 11"/>
<dbReference type="Proteomes" id="UP000032900">
    <property type="component" value="Unassembled WGS sequence"/>
</dbReference>
<evidence type="ECO:0000256" key="1">
    <source>
        <dbReference type="ARBA" id="ARBA00000370"/>
    </source>
</evidence>
<sequence length="453" mass="50295">MVILDGWGYGNKSDSDIVYKGDTPYFDSLVAQYPNSQLQASGENVGLPDGQMGNSEVGHLNIGAGRVVYQDLVKINLAIRDHSIAQNPELVKALAYAKENNKQVHFLGLVSKGGVHSSQEHLYKLTDVATEAGVEKVFVHAFMDGRDTDPRSGKGYLNELVKHIQGNNAEIASVIGRYYAMDRDKRWDRVKLAYDLMVKGVGEATGDVVGAIQQSYDNGVTDEFIKPIVNVDASGQPVGSIQEGDVIIFFNFRNDRAREITEVLTQRDMPEEGMHTLPLYYCTMTPYDATYKGMHVLFDKDNVSRTLGEVVAANGLAQLRMAETEKYAHVTFFFSGGREEVFAKEERILVNSPKVATYDLQPEMSAFEVKDKMVAELKKQKFDFIALNFANGDMVGHTGDYQAILKAVKAVDECLKDVVETARENGYEAIIIADHAMPTTQSIPMVRRIRLTP</sequence>
<dbReference type="GO" id="GO:0004619">
    <property type="term" value="F:phosphoglycerate mutase activity"/>
    <property type="evidence" value="ECO:0007669"/>
    <property type="project" value="UniProtKB-UniRule"/>
</dbReference>
<dbReference type="InterPro" id="IPR036646">
    <property type="entry name" value="PGAM_B_sf"/>
</dbReference>
<comment type="subunit">
    <text evidence="10">Monomer.</text>
</comment>
<dbReference type="STRING" id="1236989.JCM15548_281"/>
<evidence type="ECO:0000313" key="15">
    <source>
        <dbReference type="Proteomes" id="UP000032900"/>
    </source>
</evidence>
<keyword evidence="6" id="KW-0479">Metal-binding</keyword>
<comment type="similarity">
    <text evidence="5 10">Belongs to the BPG-independent phosphoglycerate mutase family.</text>
</comment>
<dbReference type="Pfam" id="PF06415">
    <property type="entry name" value="iPGM_N"/>
    <property type="match status" value="1"/>
</dbReference>
<dbReference type="GO" id="GO:0006007">
    <property type="term" value="P:glucose catabolic process"/>
    <property type="evidence" value="ECO:0007669"/>
    <property type="project" value="InterPro"/>
</dbReference>
<dbReference type="HAMAP" id="MF_01038">
    <property type="entry name" value="GpmI"/>
    <property type="match status" value="1"/>
</dbReference>
<name>A0A0E9LTM8_9BACT</name>
<evidence type="ECO:0000256" key="10">
    <source>
        <dbReference type="HAMAP-Rule" id="MF_01038"/>
    </source>
</evidence>
<dbReference type="GO" id="GO:0006096">
    <property type="term" value="P:glycolytic process"/>
    <property type="evidence" value="ECO:0007669"/>
    <property type="project" value="UniProtKB-UniRule"/>
</dbReference>
<dbReference type="InterPro" id="IPR017850">
    <property type="entry name" value="Alkaline_phosphatase_core_sf"/>
</dbReference>
<evidence type="ECO:0000259" key="13">
    <source>
        <dbReference type="Pfam" id="PF06415"/>
    </source>
</evidence>
<dbReference type="Gene3D" id="3.40.720.10">
    <property type="entry name" value="Alkaline Phosphatase, subunit A"/>
    <property type="match status" value="1"/>
</dbReference>
<dbReference type="InterPro" id="IPR011258">
    <property type="entry name" value="BPG-indep_PGM_N"/>
</dbReference>
<comment type="cofactor">
    <cofactor evidence="2">
        <name>Mn(2+)</name>
        <dbReference type="ChEBI" id="CHEBI:29035"/>
    </cofactor>
</comment>
<organism evidence="14 15">
    <name type="scientific">Geofilum rubicundum JCM 15548</name>
    <dbReference type="NCBI Taxonomy" id="1236989"/>
    <lineage>
        <taxon>Bacteria</taxon>
        <taxon>Pseudomonadati</taxon>
        <taxon>Bacteroidota</taxon>
        <taxon>Bacteroidia</taxon>
        <taxon>Marinilabiliales</taxon>
        <taxon>Marinilabiliaceae</taxon>
        <taxon>Geofilum</taxon>
    </lineage>
</organism>
<evidence type="ECO:0000256" key="7">
    <source>
        <dbReference type="ARBA" id="ARBA00023152"/>
    </source>
</evidence>
<evidence type="ECO:0000256" key="4">
    <source>
        <dbReference type="ARBA" id="ARBA00004798"/>
    </source>
</evidence>
<dbReference type="PANTHER" id="PTHR31637:SF0">
    <property type="entry name" value="2,3-BISPHOSPHOGLYCERATE-INDEPENDENT PHOSPHOGLYCERATE MUTASE"/>
    <property type="match status" value="1"/>
</dbReference>
<dbReference type="AlphaFoldDB" id="A0A0E9LTM8"/>
<dbReference type="EMBL" id="BAZW01000001">
    <property type="protein sequence ID" value="GAO28215.1"/>
    <property type="molecule type" value="Genomic_DNA"/>
</dbReference>
<evidence type="ECO:0000256" key="2">
    <source>
        <dbReference type="ARBA" id="ARBA00001936"/>
    </source>
</evidence>
<dbReference type="NCBIfam" id="TIGR01307">
    <property type="entry name" value="pgm_bpd_ind"/>
    <property type="match status" value="1"/>
</dbReference>
<dbReference type="GO" id="GO:0030145">
    <property type="term" value="F:manganese ion binding"/>
    <property type="evidence" value="ECO:0007669"/>
    <property type="project" value="InterPro"/>
</dbReference>
<evidence type="ECO:0000256" key="5">
    <source>
        <dbReference type="ARBA" id="ARBA00008819"/>
    </source>
</evidence>
<feature type="domain" description="BPG-independent PGAM N-terminal" evidence="13">
    <location>
        <begin position="75"/>
        <end position="288"/>
    </location>
</feature>
<accession>A0A0E9LTM8</accession>
<keyword evidence="9 10" id="KW-0413">Isomerase</keyword>
<feature type="binding site" evidence="10">
    <location>
        <position position="326"/>
    </location>
    <ligand>
        <name>substrate</name>
    </ligand>
</feature>
<dbReference type="PANTHER" id="PTHR31637">
    <property type="entry name" value="2,3-BISPHOSPHOGLYCERATE-INDEPENDENT PHOSPHOGLYCERATE MUTASE"/>
    <property type="match status" value="1"/>
</dbReference>
<keyword evidence="7 10" id="KW-0324">Glycolysis</keyword>
<evidence type="ECO:0000259" key="12">
    <source>
        <dbReference type="Pfam" id="PF01676"/>
    </source>
</evidence>
<evidence type="ECO:0000256" key="9">
    <source>
        <dbReference type="ARBA" id="ARBA00023235"/>
    </source>
</evidence>
<keyword evidence="15" id="KW-1185">Reference proteome</keyword>
<proteinExistence type="inferred from homology"/>
<comment type="caution">
    <text evidence="14">The sequence shown here is derived from an EMBL/GenBank/DDBJ whole genome shotgun (WGS) entry which is preliminary data.</text>
</comment>
<feature type="active site" description="Phosphoserine intermediate" evidence="10">
    <location>
        <position position="55"/>
    </location>
</feature>
<reference evidence="14 15" key="1">
    <citation type="journal article" date="2015" name="Microbes Environ.">
        <title>Distribution and evolution of nitrogen fixation genes in the phylum bacteroidetes.</title>
        <authorList>
            <person name="Inoue J."/>
            <person name="Oshima K."/>
            <person name="Suda W."/>
            <person name="Sakamoto M."/>
            <person name="Iino T."/>
            <person name="Noda S."/>
            <person name="Hongoh Y."/>
            <person name="Hattori M."/>
            <person name="Ohkuma M."/>
        </authorList>
    </citation>
    <scope>NUCLEOTIDE SEQUENCE [LARGE SCALE GENOMIC DNA]</scope>
    <source>
        <strain evidence="14">JCM 15548</strain>
    </source>
</reference>
<comment type="pathway">
    <text evidence="4 10">Carbohydrate degradation; glycolysis; pyruvate from D-glyceraldehyde 3-phosphate: step 3/5.</text>
</comment>
<dbReference type="InterPro" id="IPR006124">
    <property type="entry name" value="Metalloenzyme"/>
</dbReference>
<dbReference type="InterPro" id="IPR005995">
    <property type="entry name" value="Pgm_bpd_ind"/>
</dbReference>
<dbReference type="GO" id="GO:0005829">
    <property type="term" value="C:cytosol"/>
    <property type="evidence" value="ECO:0007669"/>
    <property type="project" value="TreeGrafter"/>
</dbReference>
<dbReference type="FunFam" id="3.40.1450.10:FF:000002">
    <property type="entry name" value="2,3-bisphosphoglycerate-independent phosphoglycerate mutase"/>
    <property type="match status" value="1"/>
</dbReference>
<evidence type="ECO:0000256" key="6">
    <source>
        <dbReference type="ARBA" id="ARBA00022723"/>
    </source>
</evidence>
<dbReference type="Pfam" id="PF01676">
    <property type="entry name" value="Metalloenzyme"/>
    <property type="match status" value="1"/>
</dbReference>
<evidence type="ECO:0000256" key="3">
    <source>
        <dbReference type="ARBA" id="ARBA00002315"/>
    </source>
</evidence>
<evidence type="ECO:0000256" key="11">
    <source>
        <dbReference type="NCBIfam" id="TIGR01307"/>
    </source>
</evidence>
<comment type="caution">
    <text evidence="10">Lacks conserved residue(s) required for the propagation of feature annotation.</text>
</comment>
<keyword evidence="8" id="KW-0464">Manganese</keyword>
<dbReference type="SUPFAM" id="SSF64158">
    <property type="entry name" value="2,3-Bisphosphoglycerate-independent phosphoglycerate mutase, substrate-binding domain"/>
    <property type="match status" value="1"/>
</dbReference>
<feature type="binding site" evidence="10">
    <location>
        <position position="116"/>
    </location>
    <ligand>
        <name>substrate</name>
    </ligand>
</feature>
<dbReference type="UniPathway" id="UPA00109">
    <property type="reaction ID" value="UER00186"/>
</dbReference>
<comment type="catalytic activity">
    <reaction evidence="1 10">
        <text>(2R)-2-phosphoglycerate = (2R)-3-phosphoglycerate</text>
        <dbReference type="Rhea" id="RHEA:15901"/>
        <dbReference type="ChEBI" id="CHEBI:58272"/>
        <dbReference type="ChEBI" id="CHEBI:58289"/>
        <dbReference type="EC" id="5.4.2.12"/>
    </reaction>
</comment>
<evidence type="ECO:0000256" key="8">
    <source>
        <dbReference type="ARBA" id="ARBA00023211"/>
    </source>
</evidence>
<dbReference type="CDD" id="cd16010">
    <property type="entry name" value="iPGM"/>
    <property type="match status" value="1"/>
</dbReference>
<feature type="binding site" evidence="10">
    <location>
        <begin position="146"/>
        <end position="147"/>
    </location>
    <ligand>
        <name>substrate</name>
    </ligand>
</feature>
<dbReference type="Gene3D" id="3.40.1450.10">
    <property type="entry name" value="BPG-independent phosphoglycerate mutase, domain B"/>
    <property type="match status" value="1"/>
</dbReference>
<feature type="domain" description="Metalloenzyme" evidence="12">
    <location>
        <begin position="1"/>
        <end position="438"/>
    </location>
</feature>
<evidence type="ECO:0000313" key="14">
    <source>
        <dbReference type="EMBL" id="GAO28215.1"/>
    </source>
</evidence>